<reference evidence="5" key="1">
    <citation type="submission" date="2017-12" db="EMBL/GenBank/DDBJ databases">
        <title>Whole genome sequencing of Acidipropionibacterium jensenii strains JS279 and JS280.</title>
        <authorList>
            <person name="Deptula P."/>
            <person name="Laine P."/>
            <person name="Smolander O.-P."/>
            <person name="Paulin L."/>
            <person name="Auvinen P."/>
            <person name="Varmanen P."/>
        </authorList>
    </citation>
    <scope>NUCLEOTIDE SEQUENCE [LARGE SCALE GENOMIC DNA]</scope>
    <source>
        <strain evidence="5">JS280</strain>
    </source>
</reference>
<dbReference type="GO" id="GO:0016787">
    <property type="term" value="F:hydrolase activity"/>
    <property type="evidence" value="ECO:0007669"/>
    <property type="project" value="UniProtKB-KW"/>
</dbReference>
<proteinExistence type="predicted"/>
<dbReference type="EMBL" id="CP025570">
    <property type="protein sequence ID" value="AZZ38647.1"/>
    <property type="molecule type" value="Genomic_DNA"/>
</dbReference>
<dbReference type="SUPFAM" id="SSF53474">
    <property type="entry name" value="alpha/beta-Hydrolases"/>
    <property type="match status" value="1"/>
</dbReference>
<protein>
    <submittedName>
        <fullName evidence="4">Alpha/beta hydrolase</fullName>
    </submittedName>
</protein>
<evidence type="ECO:0000259" key="3">
    <source>
        <dbReference type="Pfam" id="PF07859"/>
    </source>
</evidence>
<dbReference type="Pfam" id="PF07859">
    <property type="entry name" value="Abhydrolase_3"/>
    <property type="match status" value="1"/>
</dbReference>
<dbReference type="InterPro" id="IPR013094">
    <property type="entry name" value="AB_hydrolase_3"/>
</dbReference>
<dbReference type="Proteomes" id="UP000285875">
    <property type="component" value="Chromosome"/>
</dbReference>
<gene>
    <name evidence="4" type="ORF">C0Z10_01540</name>
</gene>
<dbReference type="KEGG" id="aji:C0Z10_01540"/>
<evidence type="ECO:0000313" key="5">
    <source>
        <dbReference type="Proteomes" id="UP000285875"/>
    </source>
</evidence>
<name>A0A3Q9UHZ3_9ACTN</name>
<evidence type="ECO:0000256" key="1">
    <source>
        <dbReference type="ARBA" id="ARBA00022801"/>
    </source>
</evidence>
<dbReference type="Gene3D" id="3.40.50.1820">
    <property type="entry name" value="alpha/beta hydrolase"/>
    <property type="match status" value="1"/>
</dbReference>
<evidence type="ECO:0000256" key="2">
    <source>
        <dbReference type="SAM" id="MobiDB-lite"/>
    </source>
</evidence>
<sequence>MAAMATFDPADLAQVRAAAEAGKRSLGAGPRTAIVAETTLTAAELHPGAPEVRVRLLSPSSEPRGLMIYIHGGGWVMYSIDHYDRLARHLADLTGWAVVMVDYPIAPEHHFPEPLDCAWEAIGWLEGPDGRAWLDTEIAVPSRRVLAGDSAGGSIAAACLVRARDGNGFPGDPRSPRSARGSQPPRARRTFRRSPSFDAALLVYPVLDHDLDRLSYFRALFPADIERDEMRVCWDLYCPDPALRESPDASPLRAASLVGLPPTMLITAEGDVLNSEIDLYAARLGEAGVPLVTEHFAGIGHGCLNLWGYSAEVDRVIGQIDRWLEGVEGR</sequence>
<keyword evidence="1 4" id="KW-0378">Hydrolase</keyword>
<feature type="domain" description="Alpha/beta hydrolase fold-3" evidence="3">
    <location>
        <begin position="67"/>
        <end position="304"/>
    </location>
</feature>
<organism evidence="4 5">
    <name type="scientific">Acidipropionibacterium jensenii</name>
    <dbReference type="NCBI Taxonomy" id="1749"/>
    <lineage>
        <taxon>Bacteria</taxon>
        <taxon>Bacillati</taxon>
        <taxon>Actinomycetota</taxon>
        <taxon>Actinomycetes</taxon>
        <taxon>Propionibacteriales</taxon>
        <taxon>Propionibacteriaceae</taxon>
        <taxon>Acidipropionibacterium</taxon>
    </lineage>
</organism>
<dbReference type="PANTHER" id="PTHR48081">
    <property type="entry name" value="AB HYDROLASE SUPERFAMILY PROTEIN C4A8.06C"/>
    <property type="match status" value="1"/>
</dbReference>
<evidence type="ECO:0000313" key="4">
    <source>
        <dbReference type="EMBL" id="AZZ38647.1"/>
    </source>
</evidence>
<dbReference type="InterPro" id="IPR029058">
    <property type="entry name" value="AB_hydrolase_fold"/>
</dbReference>
<feature type="region of interest" description="Disordered" evidence="2">
    <location>
        <begin position="167"/>
        <end position="191"/>
    </location>
</feature>
<dbReference type="AlphaFoldDB" id="A0A3Q9UHZ3"/>
<dbReference type="InterPro" id="IPR050300">
    <property type="entry name" value="GDXG_lipolytic_enzyme"/>
</dbReference>
<dbReference type="PANTHER" id="PTHR48081:SF8">
    <property type="entry name" value="ALPHA_BETA HYDROLASE FOLD-3 DOMAIN-CONTAINING PROTEIN-RELATED"/>
    <property type="match status" value="1"/>
</dbReference>
<accession>A0A3Q9UHZ3</accession>